<organism evidence="2 3">
    <name type="scientific">Equus caballus</name>
    <name type="common">Horse</name>
    <dbReference type="NCBI Taxonomy" id="9796"/>
    <lineage>
        <taxon>Eukaryota</taxon>
        <taxon>Metazoa</taxon>
        <taxon>Chordata</taxon>
        <taxon>Craniata</taxon>
        <taxon>Vertebrata</taxon>
        <taxon>Euteleostomi</taxon>
        <taxon>Mammalia</taxon>
        <taxon>Eutheria</taxon>
        <taxon>Laurasiatheria</taxon>
        <taxon>Perissodactyla</taxon>
        <taxon>Equidae</taxon>
        <taxon>Equus</taxon>
    </lineage>
</organism>
<dbReference type="GeneTree" id="ENSGT00730000111066"/>
<name>A0A9L0T3L2_HORSE</name>
<protein>
    <submittedName>
        <fullName evidence="2">Replication factor C subunit 1</fullName>
    </submittedName>
</protein>
<reference evidence="2 3" key="1">
    <citation type="journal article" date="2009" name="Science">
        <title>Genome sequence, comparative analysis, and population genetics of the domestic horse.</title>
        <authorList>
            <consortium name="Broad Institute Genome Sequencing Platform"/>
            <consortium name="Broad Institute Whole Genome Assembly Team"/>
            <person name="Wade C.M."/>
            <person name="Giulotto E."/>
            <person name="Sigurdsson S."/>
            <person name="Zoli M."/>
            <person name="Gnerre S."/>
            <person name="Imsland F."/>
            <person name="Lear T.L."/>
            <person name="Adelson D.L."/>
            <person name="Bailey E."/>
            <person name="Bellone R.R."/>
            <person name="Bloecker H."/>
            <person name="Distl O."/>
            <person name="Edgar R.C."/>
            <person name="Garber M."/>
            <person name="Leeb T."/>
            <person name="Mauceli E."/>
            <person name="MacLeod J.N."/>
            <person name="Penedo M.C.T."/>
            <person name="Raison J.M."/>
            <person name="Sharpe T."/>
            <person name="Vogel J."/>
            <person name="Andersson L."/>
            <person name="Antczak D.F."/>
            <person name="Biagi T."/>
            <person name="Binns M.M."/>
            <person name="Chowdhary B.P."/>
            <person name="Coleman S.J."/>
            <person name="Della Valle G."/>
            <person name="Fryc S."/>
            <person name="Guerin G."/>
            <person name="Hasegawa T."/>
            <person name="Hill E.W."/>
            <person name="Jurka J."/>
            <person name="Kiialainen A."/>
            <person name="Lindgren G."/>
            <person name="Liu J."/>
            <person name="Magnani E."/>
            <person name="Mickelson J.R."/>
            <person name="Murray J."/>
            <person name="Nergadze S.G."/>
            <person name="Onofrio R."/>
            <person name="Pedroni S."/>
            <person name="Piras M.F."/>
            <person name="Raudsepp T."/>
            <person name="Rocchi M."/>
            <person name="Roeed K.H."/>
            <person name="Ryder O.A."/>
            <person name="Searle S."/>
            <person name="Skow L."/>
            <person name="Swinburne J.E."/>
            <person name="Syvaenen A.C."/>
            <person name="Tozaki T."/>
            <person name="Valberg S.J."/>
            <person name="Vaudin M."/>
            <person name="White J.R."/>
            <person name="Zody M.C."/>
            <person name="Lander E.S."/>
            <person name="Lindblad-Toh K."/>
        </authorList>
    </citation>
    <scope>NUCLEOTIDE SEQUENCE [LARGE SCALE GENOMIC DNA]</scope>
    <source>
        <strain evidence="2 3">Thoroughbred</strain>
    </source>
</reference>
<gene>
    <name evidence="2" type="primary">RFC1</name>
</gene>
<feature type="region of interest" description="Disordered" evidence="1">
    <location>
        <begin position="49"/>
        <end position="97"/>
    </location>
</feature>
<reference evidence="2" key="3">
    <citation type="submission" date="2025-09" db="UniProtKB">
        <authorList>
            <consortium name="Ensembl"/>
        </authorList>
    </citation>
    <scope>IDENTIFICATION</scope>
    <source>
        <strain evidence="2">Thoroughbred</strain>
    </source>
</reference>
<accession>A0A9L0T3L2</accession>
<keyword evidence="3" id="KW-1185">Reference proteome</keyword>
<dbReference type="Proteomes" id="UP000002281">
    <property type="component" value="Chromosome 3"/>
</dbReference>
<dbReference type="AlphaFoldDB" id="A0A9L0T3L2"/>
<dbReference type="Ensembl" id="ENSECAT00000111689.1">
    <property type="protein sequence ID" value="ENSECAP00000082871.1"/>
    <property type="gene ID" value="ENSECAG00000024126.4"/>
</dbReference>
<evidence type="ECO:0000313" key="3">
    <source>
        <dbReference type="Proteomes" id="UP000002281"/>
    </source>
</evidence>
<proteinExistence type="predicted"/>
<sequence>MDIRKFFGVIPSGKKLASETVKKNEKTKSAEETLKAKKGIKEIKVNSSCEEDDFKQKQPNKKKRIIYDSDSESEETVQVKNAKKQPEKLPLSSKPGKILRQDPVTYISETVIETSCDFPWTVIPVLCGDSAPMW</sequence>
<reference evidence="2" key="2">
    <citation type="submission" date="2025-08" db="UniProtKB">
        <authorList>
            <consortium name="Ensembl"/>
        </authorList>
    </citation>
    <scope>IDENTIFICATION</scope>
    <source>
        <strain evidence="2">Thoroughbred</strain>
    </source>
</reference>
<evidence type="ECO:0000256" key="1">
    <source>
        <dbReference type="SAM" id="MobiDB-lite"/>
    </source>
</evidence>
<evidence type="ECO:0000313" key="2">
    <source>
        <dbReference type="Ensembl" id="ENSECAP00000082871.1"/>
    </source>
</evidence>